<evidence type="ECO:0000256" key="1">
    <source>
        <dbReference type="ARBA" id="ARBA00010641"/>
    </source>
</evidence>
<evidence type="ECO:0000256" key="5">
    <source>
        <dbReference type="SAM" id="MobiDB-lite"/>
    </source>
</evidence>
<feature type="region of interest" description="Disordered" evidence="5">
    <location>
        <begin position="84"/>
        <end position="108"/>
    </location>
</feature>
<reference evidence="8" key="1">
    <citation type="submission" date="2016-10" db="EMBL/GenBank/DDBJ databases">
        <authorList>
            <person name="Varghese N."/>
            <person name="Submissions S."/>
        </authorList>
    </citation>
    <scope>NUCLEOTIDE SEQUENCE [LARGE SCALE GENOMIC DNA]</scope>
    <source>
        <strain evidence="8">DSM 7481</strain>
    </source>
</reference>
<dbReference type="Pfam" id="PF08281">
    <property type="entry name" value="Sigma70_r4_2"/>
    <property type="match status" value="1"/>
</dbReference>
<dbReference type="Gene3D" id="1.10.1740.10">
    <property type="match status" value="1"/>
</dbReference>
<dbReference type="Proteomes" id="UP000199517">
    <property type="component" value="Unassembled WGS sequence"/>
</dbReference>
<dbReference type="InterPro" id="IPR036388">
    <property type="entry name" value="WH-like_DNA-bd_sf"/>
</dbReference>
<evidence type="ECO:0000256" key="3">
    <source>
        <dbReference type="ARBA" id="ARBA00023082"/>
    </source>
</evidence>
<protein>
    <submittedName>
        <fullName evidence="7">RNA polymerase sigma-70 factor, ECF subfamily</fullName>
    </submittedName>
</protein>
<dbReference type="PANTHER" id="PTHR43133">
    <property type="entry name" value="RNA POLYMERASE ECF-TYPE SIGMA FACTO"/>
    <property type="match status" value="1"/>
</dbReference>
<dbReference type="PANTHER" id="PTHR43133:SF63">
    <property type="entry name" value="RNA POLYMERASE SIGMA FACTOR FECI-RELATED"/>
    <property type="match status" value="1"/>
</dbReference>
<evidence type="ECO:0000259" key="6">
    <source>
        <dbReference type="Pfam" id="PF08281"/>
    </source>
</evidence>
<keyword evidence="2" id="KW-0805">Transcription regulation</keyword>
<accession>A0A1I1UGA0</accession>
<dbReference type="InterPro" id="IPR013249">
    <property type="entry name" value="RNA_pol_sigma70_r4_t2"/>
</dbReference>
<proteinExistence type="inferred from homology"/>
<dbReference type="OrthoDB" id="192021at2"/>
<feature type="domain" description="RNA polymerase sigma factor 70 region 4 type 2" evidence="6">
    <location>
        <begin position="123"/>
        <end position="173"/>
    </location>
</feature>
<dbReference type="SUPFAM" id="SSF88946">
    <property type="entry name" value="Sigma2 domain of RNA polymerase sigma factors"/>
    <property type="match status" value="1"/>
</dbReference>
<dbReference type="InterPro" id="IPR013325">
    <property type="entry name" value="RNA_pol_sigma_r2"/>
</dbReference>
<dbReference type="SUPFAM" id="SSF88659">
    <property type="entry name" value="Sigma3 and sigma4 domains of RNA polymerase sigma factors"/>
    <property type="match status" value="1"/>
</dbReference>
<dbReference type="InterPro" id="IPR039425">
    <property type="entry name" value="RNA_pol_sigma-70-like"/>
</dbReference>
<dbReference type="InterPro" id="IPR014284">
    <property type="entry name" value="RNA_pol_sigma-70_dom"/>
</dbReference>
<dbReference type="NCBIfam" id="TIGR02937">
    <property type="entry name" value="sigma70-ECF"/>
    <property type="match status" value="1"/>
</dbReference>
<keyword evidence="4" id="KW-0804">Transcription</keyword>
<evidence type="ECO:0000256" key="4">
    <source>
        <dbReference type="ARBA" id="ARBA00023163"/>
    </source>
</evidence>
<comment type="similarity">
    <text evidence="1">Belongs to the sigma-70 factor family. ECF subfamily.</text>
</comment>
<dbReference type="AlphaFoldDB" id="A0A1I1UGA0"/>
<dbReference type="GO" id="GO:0006352">
    <property type="term" value="P:DNA-templated transcription initiation"/>
    <property type="evidence" value="ECO:0007669"/>
    <property type="project" value="InterPro"/>
</dbReference>
<dbReference type="Gene3D" id="1.10.10.10">
    <property type="entry name" value="Winged helix-like DNA-binding domain superfamily/Winged helix DNA-binding domain"/>
    <property type="match status" value="1"/>
</dbReference>
<dbReference type="GO" id="GO:0016987">
    <property type="term" value="F:sigma factor activity"/>
    <property type="evidence" value="ECO:0007669"/>
    <property type="project" value="UniProtKB-KW"/>
</dbReference>
<dbReference type="InterPro" id="IPR013324">
    <property type="entry name" value="RNA_pol_sigma_r3/r4-like"/>
</dbReference>
<evidence type="ECO:0000313" key="7">
    <source>
        <dbReference type="EMBL" id="SFD69861.1"/>
    </source>
</evidence>
<sequence>MNATAADPRNAPRPEPLLAALVQHYDELVGSLRHRFGEDCFPREIVNEVCVRLLERSVPQEVANPLAFLRAVARDLAIDRHRARARRPETPLEPEALEERATPATAARLSPPELACAARQRQRALLAAIGALPEACREVFILTKLYGMPQDEAAQRLGISRGMVARHLARALRSVQPVLQDLPAPHGLAGRHADGG</sequence>
<keyword evidence="3" id="KW-0731">Sigma factor</keyword>
<dbReference type="STRING" id="32040.SAMN04489710_10529"/>
<name>A0A1I1UGA0_9BURK</name>
<dbReference type="GO" id="GO:0003677">
    <property type="term" value="F:DNA binding"/>
    <property type="evidence" value="ECO:0007669"/>
    <property type="project" value="InterPro"/>
</dbReference>
<keyword evidence="8" id="KW-1185">Reference proteome</keyword>
<evidence type="ECO:0000313" key="8">
    <source>
        <dbReference type="Proteomes" id="UP000199517"/>
    </source>
</evidence>
<dbReference type="RefSeq" id="WP_092951216.1">
    <property type="nucleotide sequence ID" value="NZ_FOMQ01000005.1"/>
</dbReference>
<dbReference type="EMBL" id="FOMQ01000005">
    <property type="protein sequence ID" value="SFD69861.1"/>
    <property type="molecule type" value="Genomic_DNA"/>
</dbReference>
<evidence type="ECO:0000256" key="2">
    <source>
        <dbReference type="ARBA" id="ARBA00023015"/>
    </source>
</evidence>
<dbReference type="CDD" id="cd06171">
    <property type="entry name" value="Sigma70_r4"/>
    <property type="match status" value="1"/>
</dbReference>
<organism evidence="7 8">
    <name type="scientific">Paracidovorax konjaci</name>
    <dbReference type="NCBI Taxonomy" id="32040"/>
    <lineage>
        <taxon>Bacteria</taxon>
        <taxon>Pseudomonadati</taxon>
        <taxon>Pseudomonadota</taxon>
        <taxon>Betaproteobacteria</taxon>
        <taxon>Burkholderiales</taxon>
        <taxon>Comamonadaceae</taxon>
        <taxon>Paracidovorax</taxon>
    </lineage>
</organism>
<gene>
    <name evidence="7" type="ORF">SAMN04489710_10529</name>
</gene>